<dbReference type="CDD" id="cd01129">
    <property type="entry name" value="PulE-GspE-like"/>
    <property type="match status" value="1"/>
</dbReference>
<dbReference type="Gene3D" id="3.30.300.160">
    <property type="entry name" value="Type II secretion system, protein E, N-terminal domain"/>
    <property type="match status" value="1"/>
</dbReference>
<dbReference type="SUPFAM" id="SSF160246">
    <property type="entry name" value="EspE N-terminal domain-like"/>
    <property type="match status" value="1"/>
</dbReference>
<gene>
    <name evidence="5" type="ORF">COT81_01695</name>
</gene>
<dbReference type="EMBL" id="PEZZ01000009">
    <property type="protein sequence ID" value="PIS05347.1"/>
    <property type="molecule type" value="Genomic_DNA"/>
</dbReference>
<dbReference type="GO" id="GO:0016887">
    <property type="term" value="F:ATP hydrolysis activity"/>
    <property type="evidence" value="ECO:0007669"/>
    <property type="project" value="TreeGrafter"/>
</dbReference>
<feature type="domain" description="Bacterial type II secretion system protein E" evidence="4">
    <location>
        <begin position="371"/>
        <end position="385"/>
    </location>
</feature>
<dbReference type="GO" id="GO:0005524">
    <property type="term" value="F:ATP binding"/>
    <property type="evidence" value="ECO:0007669"/>
    <property type="project" value="UniProtKB-KW"/>
</dbReference>
<dbReference type="InterPro" id="IPR027417">
    <property type="entry name" value="P-loop_NTPase"/>
</dbReference>
<proteinExistence type="inferred from homology"/>
<dbReference type="PANTHER" id="PTHR30258:SF1">
    <property type="entry name" value="PROTEIN TRANSPORT PROTEIN HOFB HOMOLOG"/>
    <property type="match status" value="1"/>
</dbReference>
<dbReference type="SUPFAM" id="SSF52540">
    <property type="entry name" value="P-loop containing nucleoside triphosphate hydrolases"/>
    <property type="match status" value="1"/>
</dbReference>
<dbReference type="AlphaFoldDB" id="A0A2H0W227"/>
<comment type="similarity">
    <text evidence="1">Belongs to the GSP E family.</text>
</comment>
<organism evidence="5 6">
    <name type="scientific">Candidatus Buchananbacteria bacterium CG10_big_fil_rev_8_21_14_0_10_42_9</name>
    <dbReference type="NCBI Taxonomy" id="1974526"/>
    <lineage>
        <taxon>Bacteria</taxon>
        <taxon>Candidatus Buchananiibacteriota</taxon>
    </lineage>
</organism>
<dbReference type="Proteomes" id="UP000230935">
    <property type="component" value="Unassembled WGS sequence"/>
</dbReference>
<dbReference type="PROSITE" id="PS00662">
    <property type="entry name" value="T2SP_E"/>
    <property type="match status" value="1"/>
</dbReference>
<dbReference type="GO" id="GO:0005886">
    <property type="term" value="C:plasma membrane"/>
    <property type="evidence" value="ECO:0007669"/>
    <property type="project" value="TreeGrafter"/>
</dbReference>
<comment type="caution">
    <text evidence="5">The sequence shown here is derived from an EMBL/GenBank/DDBJ whole genome shotgun (WGS) entry which is preliminary data.</text>
</comment>
<sequence length="559" mass="62519">MKISNDRLKILIEKLDLIDAKDLKQAYQESESENSSLSEVLVESDLIKDEQLGQVIAEDLGVEFVDLSRVDIDESVMQEIPELVAKEQQVIAYAKTPEAIKIATAEPANLEMIKLVEKKTGFPVSVHYATPKSIRSAIVRYHKGIEKEFKDIILENVNEAKGGAEAEDLPIIKIVDSILNYAHDSKASDVHIEPTEKYSAVRFRIDGILHDILKFPARIHELVLTRIKVMAKLRLDEHFSAQDGKLRFKTDEGKVDVRVSILPIVEGEKIVMRLLSSKSREFSLQSLGMTSQDLKKVNAEYKKPYGMIMTTGPTGSGKTTTLYAILKKLNRREVNISTIEDPVEYDIDGVNQIQANPKTNLTFAHGLRSILRQDPDIIMVGEIRDEETAGIAINAAITGHLLLTSLHTNDAPTAIPRLLDMNIEPFLLASTLNIIIAQRLVRKICRQCVTSLSVDRNELKKILPEQYIIKYFGGGKNARLYKGKGCNICNSTGYQGRIGIFEVLAMSEAIRSSIMKRSNVDEIRTIAQKEGMRTMIEDGIEKAKAGLTSLEEVIRVVRN</sequence>
<dbReference type="Pfam" id="PF00437">
    <property type="entry name" value="T2SSE"/>
    <property type="match status" value="1"/>
</dbReference>
<keyword evidence="2" id="KW-0547">Nucleotide-binding</keyword>
<dbReference type="Gene3D" id="3.30.450.90">
    <property type="match status" value="1"/>
</dbReference>
<keyword evidence="3" id="KW-0067">ATP-binding</keyword>
<evidence type="ECO:0000313" key="5">
    <source>
        <dbReference type="EMBL" id="PIS05347.1"/>
    </source>
</evidence>
<evidence type="ECO:0000256" key="1">
    <source>
        <dbReference type="ARBA" id="ARBA00006611"/>
    </source>
</evidence>
<evidence type="ECO:0000259" key="4">
    <source>
        <dbReference type="PROSITE" id="PS00662"/>
    </source>
</evidence>
<dbReference type="PANTHER" id="PTHR30258">
    <property type="entry name" value="TYPE II SECRETION SYSTEM PROTEIN GSPE-RELATED"/>
    <property type="match status" value="1"/>
</dbReference>
<evidence type="ECO:0000313" key="6">
    <source>
        <dbReference type="Proteomes" id="UP000230935"/>
    </source>
</evidence>
<dbReference type="Pfam" id="PF05157">
    <property type="entry name" value="MshEN"/>
    <property type="match status" value="1"/>
</dbReference>
<name>A0A2H0W227_9BACT</name>
<protein>
    <recommendedName>
        <fullName evidence="4">Bacterial type II secretion system protein E domain-containing protein</fullName>
    </recommendedName>
</protein>
<dbReference type="Gene3D" id="3.40.50.300">
    <property type="entry name" value="P-loop containing nucleotide triphosphate hydrolases"/>
    <property type="match status" value="1"/>
</dbReference>
<accession>A0A2H0W227</accession>
<dbReference type="InterPro" id="IPR001482">
    <property type="entry name" value="T2SS/T4SS_dom"/>
</dbReference>
<dbReference type="FunFam" id="3.40.50.300:FF:000398">
    <property type="entry name" value="Type IV pilus assembly ATPase PilB"/>
    <property type="match status" value="1"/>
</dbReference>
<dbReference type="InterPro" id="IPR037257">
    <property type="entry name" value="T2SS_E_N_sf"/>
</dbReference>
<reference evidence="6" key="1">
    <citation type="submission" date="2017-09" db="EMBL/GenBank/DDBJ databases">
        <title>Depth-based differentiation of microbial function through sediment-hosted aquifers and enrichment of novel symbionts in the deep terrestrial subsurface.</title>
        <authorList>
            <person name="Probst A.J."/>
            <person name="Ladd B."/>
            <person name="Jarett J.K."/>
            <person name="Geller-Mcgrath D.E."/>
            <person name="Sieber C.M.K."/>
            <person name="Emerson J.B."/>
            <person name="Anantharaman K."/>
            <person name="Thomas B.C."/>
            <person name="Malmstrom R."/>
            <person name="Stieglmeier M."/>
            <person name="Klingl A."/>
            <person name="Woyke T."/>
            <person name="Ryan C.M."/>
            <person name="Banfield J.F."/>
        </authorList>
    </citation>
    <scope>NUCLEOTIDE SEQUENCE [LARGE SCALE GENOMIC DNA]</scope>
</reference>
<evidence type="ECO:0000256" key="3">
    <source>
        <dbReference type="ARBA" id="ARBA00022840"/>
    </source>
</evidence>
<dbReference type="InterPro" id="IPR007831">
    <property type="entry name" value="T2SS_GspE_N"/>
</dbReference>
<evidence type="ECO:0000256" key="2">
    <source>
        <dbReference type="ARBA" id="ARBA00022741"/>
    </source>
</evidence>